<sequence length="124" mass="13948">MAPPTINSSKDLVAHYQKYVSIIGDAATTAADLAPYFADEIQVDDKTITVAEFRAIVPPGTEVRADRFVADIQERTLAVRVKIHVPSMNLKMTEHVFYELNEEWRIFKVVRLYALEGNEVPVGN</sequence>
<dbReference type="EMBL" id="JACAZH010000014">
    <property type="protein sequence ID" value="KAF7351051.1"/>
    <property type="molecule type" value="Genomic_DNA"/>
</dbReference>
<proteinExistence type="predicted"/>
<accession>A0A8H6Y303</accession>
<gene>
    <name evidence="1" type="ORF">MSAN_01667400</name>
</gene>
<name>A0A8H6Y303_9AGAR</name>
<dbReference type="AlphaFoldDB" id="A0A8H6Y303"/>
<keyword evidence="2" id="KW-1185">Reference proteome</keyword>
<dbReference type="OrthoDB" id="2850098at2759"/>
<comment type="caution">
    <text evidence="1">The sequence shown here is derived from an EMBL/GenBank/DDBJ whole genome shotgun (WGS) entry which is preliminary data.</text>
</comment>
<evidence type="ECO:0000313" key="2">
    <source>
        <dbReference type="Proteomes" id="UP000623467"/>
    </source>
</evidence>
<protein>
    <submittedName>
        <fullName evidence="1">Uncharacterized protein</fullName>
    </submittedName>
</protein>
<evidence type="ECO:0000313" key="1">
    <source>
        <dbReference type="EMBL" id="KAF7351051.1"/>
    </source>
</evidence>
<dbReference type="Proteomes" id="UP000623467">
    <property type="component" value="Unassembled WGS sequence"/>
</dbReference>
<organism evidence="1 2">
    <name type="scientific">Mycena sanguinolenta</name>
    <dbReference type="NCBI Taxonomy" id="230812"/>
    <lineage>
        <taxon>Eukaryota</taxon>
        <taxon>Fungi</taxon>
        <taxon>Dikarya</taxon>
        <taxon>Basidiomycota</taxon>
        <taxon>Agaricomycotina</taxon>
        <taxon>Agaricomycetes</taxon>
        <taxon>Agaricomycetidae</taxon>
        <taxon>Agaricales</taxon>
        <taxon>Marasmiineae</taxon>
        <taxon>Mycenaceae</taxon>
        <taxon>Mycena</taxon>
    </lineage>
</organism>
<reference evidence="1" key="1">
    <citation type="submission" date="2020-05" db="EMBL/GenBank/DDBJ databases">
        <title>Mycena genomes resolve the evolution of fungal bioluminescence.</title>
        <authorList>
            <person name="Tsai I.J."/>
        </authorList>
    </citation>
    <scope>NUCLEOTIDE SEQUENCE</scope>
    <source>
        <strain evidence="1">160909Yilan</strain>
    </source>
</reference>